<evidence type="ECO:0000313" key="1">
    <source>
        <dbReference type="EMBL" id="CAC5399757.1"/>
    </source>
</evidence>
<proteinExistence type="predicted"/>
<name>A0A6J8CWE0_MYTCO</name>
<gene>
    <name evidence="1" type="ORF">MCOR_33996</name>
</gene>
<keyword evidence="2" id="KW-1185">Reference proteome</keyword>
<dbReference type="AlphaFoldDB" id="A0A6J8CWE0"/>
<evidence type="ECO:0000313" key="2">
    <source>
        <dbReference type="Proteomes" id="UP000507470"/>
    </source>
</evidence>
<dbReference type="EMBL" id="CACVKT020006085">
    <property type="protein sequence ID" value="CAC5399757.1"/>
    <property type="molecule type" value="Genomic_DNA"/>
</dbReference>
<protein>
    <recommendedName>
        <fullName evidence="3">Mab-21-like nucleotidyltransferase domain-containing protein</fullName>
    </recommendedName>
</protein>
<organism evidence="1 2">
    <name type="scientific">Mytilus coruscus</name>
    <name type="common">Sea mussel</name>
    <dbReference type="NCBI Taxonomy" id="42192"/>
    <lineage>
        <taxon>Eukaryota</taxon>
        <taxon>Metazoa</taxon>
        <taxon>Spiralia</taxon>
        <taxon>Lophotrochozoa</taxon>
        <taxon>Mollusca</taxon>
        <taxon>Bivalvia</taxon>
        <taxon>Autobranchia</taxon>
        <taxon>Pteriomorphia</taxon>
        <taxon>Mytilida</taxon>
        <taxon>Mytiloidea</taxon>
        <taxon>Mytilidae</taxon>
        <taxon>Mytilinae</taxon>
        <taxon>Mytilus</taxon>
    </lineage>
</organism>
<evidence type="ECO:0008006" key="3">
    <source>
        <dbReference type="Google" id="ProtNLM"/>
    </source>
</evidence>
<sequence>MADIDASLNIYKFLCKKIGNEQIVSLRRLIYTICDIGRVIYPQRIQQVISGSKGEGLNTKGSDMDFMYIDPTFQITESYRNVVLTSKAISIVMDTDETLPCFTKLRFVINDQSIYHPHVKQIMQTDRLGNCLLSSKLFKIYNLRNNHVPDMIIHGPCVSDKFGRFDFAMALKCNEWITPAQHWASRPQSLSEYRRLIACNQISDIEHIRTTIETILPLDTVVTDNQFYHWTQL</sequence>
<reference evidence="1 2" key="1">
    <citation type="submission" date="2020-06" db="EMBL/GenBank/DDBJ databases">
        <authorList>
            <person name="Li R."/>
            <person name="Bekaert M."/>
        </authorList>
    </citation>
    <scope>NUCLEOTIDE SEQUENCE [LARGE SCALE GENOMIC DNA]</scope>
    <source>
        <strain evidence="2">wild</strain>
    </source>
</reference>
<dbReference type="OrthoDB" id="6151876at2759"/>
<accession>A0A6J8CWE0</accession>
<dbReference type="Proteomes" id="UP000507470">
    <property type="component" value="Unassembled WGS sequence"/>
</dbReference>